<evidence type="ECO:0000313" key="5">
    <source>
        <dbReference type="EMBL" id="OGM53642.1"/>
    </source>
</evidence>
<dbReference type="InterPro" id="IPR038109">
    <property type="entry name" value="DNA_bind_recomb_sf"/>
</dbReference>
<dbReference type="GO" id="GO:0003677">
    <property type="term" value="F:DNA binding"/>
    <property type="evidence" value="ECO:0007669"/>
    <property type="project" value="UniProtKB-KW"/>
</dbReference>
<reference evidence="5 6" key="1">
    <citation type="journal article" date="2016" name="Nat. Commun.">
        <title>Thousands of microbial genomes shed light on interconnected biogeochemical processes in an aquifer system.</title>
        <authorList>
            <person name="Anantharaman K."/>
            <person name="Brown C.T."/>
            <person name="Hug L.A."/>
            <person name="Sharon I."/>
            <person name="Castelle C.J."/>
            <person name="Probst A.J."/>
            <person name="Thomas B.C."/>
            <person name="Singh A."/>
            <person name="Wilkins M.J."/>
            <person name="Karaoz U."/>
            <person name="Brodie E.L."/>
            <person name="Williams K.H."/>
            <person name="Hubbard S.S."/>
            <person name="Banfield J.F."/>
        </authorList>
    </citation>
    <scope>NUCLEOTIDE SEQUENCE [LARGE SCALE GENOMIC DNA]</scope>
</reference>
<gene>
    <name evidence="5" type="ORF">A3E44_02055</name>
</gene>
<dbReference type="GO" id="GO:0000150">
    <property type="term" value="F:DNA strand exchange activity"/>
    <property type="evidence" value="ECO:0007669"/>
    <property type="project" value="InterPro"/>
</dbReference>
<dbReference type="Pfam" id="PF07508">
    <property type="entry name" value="Recombinase"/>
    <property type="match status" value="1"/>
</dbReference>
<evidence type="ECO:0000313" key="6">
    <source>
        <dbReference type="Proteomes" id="UP000178603"/>
    </source>
</evidence>
<proteinExistence type="predicted"/>
<dbReference type="InterPro" id="IPR011109">
    <property type="entry name" value="DNA_bind_recombinase_dom"/>
</dbReference>
<organism evidence="5 6">
    <name type="scientific">Candidatus Woesebacteria bacterium RIFCSPHIGHO2_12_FULL_41_24</name>
    <dbReference type="NCBI Taxonomy" id="1802510"/>
    <lineage>
        <taxon>Bacteria</taxon>
        <taxon>Candidatus Woeseibacteriota</taxon>
    </lineage>
</organism>
<dbReference type="Proteomes" id="UP000178603">
    <property type="component" value="Unassembled WGS sequence"/>
</dbReference>
<protein>
    <recommendedName>
        <fullName evidence="4">Recombinase domain-containing protein</fullName>
    </recommendedName>
</protein>
<accession>A0A1F8APF9</accession>
<feature type="coiled-coil region" evidence="3">
    <location>
        <begin position="182"/>
        <end position="237"/>
    </location>
</feature>
<keyword evidence="2" id="KW-0233">DNA recombination</keyword>
<evidence type="ECO:0000256" key="1">
    <source>
        <dbReference type="ARBA" id="ARBA00023125"/>
    </source>
</evidence>
<dbReference type="InterPro" id="IPR025827">
    <property type="entry name" value="Zn_ribbon_recom_dom"/>
</dbReference>
<evidence type="ECO:0000256" key="2">
    <source>
        <dbReference type="ARBA" id="ARBA00023172"/>
    </source>
</evidence>
<sequence>MFAEGSHTFTDIAKYLHKFELGRKNGKPLHINEIRQILSNKFYVGIMFYNGEYHDGNHKSFVSKELFQKVQEEMQRRSKHFKKSYHFPFLGLARCSECGAAITAEQHIKFYKTTNRKVTYVYYRCTKKLGPCSQTPITNFEMEEQLRKVVSDVVLPQSWADQWLKFLERDELVEKQSSGTTIQNLKTEIQDLDRKQNTLLDSYLDSVVDPETYKSKKNEMFETKLKLQEEIVKVEETGSSWLEPMRNFVNCALQAQKIARAKNNCEELAFFAKRVGSNFFLSNRQLSAEHKKGFAALRAGGGARSASTDSIDFSLLVA</sequence>
<dbReference type="Pfam" id="PF13408">
    <property type="entry name" value="Zn_ribbon_recom"/>
    <property type="match status" value="1"/>
</dbReference>
<dbReference type="PROSITE" id="PS51737">
    <property type="entry name" value="RECOMBINASE_DNA_BIND"/>
    <property type="match status" value="1"/>
</dbReference>
<dbReference type="AlphaFoldDB" id="A0A1F8APF9"/>
<comment type="caution">
    <text evidence="5">The sequence shown here is derived from an EMBL/GenBank/DDBJ whole genome shotgun (WGS) entry which is preliminary data.</text>
</comment>
<feature type="domain" description="Recombinase" evidence="4">
    <location>
        <begin position="1"/>
        <end position="80"/>
    </location>
</feature>
<keyword evidence="1" id="KW-0238">DNA-binding</keyword>
<keyword evidence="3" id="KW-0175">Coiled coil</keyword>
<evidence type="ECO:0000256" key="3">
    <source>
        <dbReference type="SAM" id="Coils"/>
    </source>
</evidence>
<dbReference type="PANTHER" id="PTHR30461">
    <property type="entry name" value="DNA-INVERTASE FROM LAMBDOID PROPHAGE"/>
    <property type="match status" value="1"/>
</dbReference>
<dbReference type="Gene3D" id="3.90.1750.20">
    <property type="entry name" value="Putative Large Serine Recombinase, Chain B, Domain 2"/>
    <property type="match status" value="1"/>
</dbReference>
<evidence type="ECO:0000259" key="4">
    <source>
        <dbReference type="PROSITE" id="PS51737"/>
    </source>
</evidence>
<dbReference type="PANTHER" id="PTHR30461:SF2">
    <property type="entry name" value="SERINE RECOMBINASE PINE-RELATED"/>
    <property type="match status" value="1"/>
</dbReference>
<name>A0A1F8APF9_9BACT</name>
<dbReference type="EMBL" id="MGGW01000021">
    <property type="protein sequence ID" value="OGM53642.1"/>
    <property type="molecule type" value="Genomic_DNA"/>
</dbReference>
<dbReference type="InterPro" id="IPR050639">
    <property type="entry name" value="SSR_resolvase"/>
</dbReference>